<accession>A0A8T1U2K3</accession>
<sequence>YTWNNTDCESNLIVVHNLPAKLKRVEEAGTSLSERVSETLDRFCASDPFAVSHVDMERQGDKIC</sequence>
<dbReference type="AlphaFoldDB" id="A0A8T1U2K3"/>
<organism evidence="1 2">
    <name type="scientific">Phytophthora cactorum</name>
    <dbReference type="NCBI Taxonomy" id="29920"/>
    <lineage>
        <taxon>Eukaryota</taxon>
        <taxon>Sar</taxon>
        <taxon>Stramenopiles</taxon>
        <taxon>Oomycota</taxon>
        <taxon>Peronosporomycetes</taxon>
        <taxon>Peronosporales</taxon>
        <taxon>Peronosporaceae</taxon>
        <taxon>Phytophthora</taxon>
    </lineage>
</organism>
<feature type="non-terminal residue" evidence="1">
    <location>
        <position position="64"/>
    </location>
</feature>
<dbReference type="Proteomes" id="UP000688947">
    <property type="component" value="Unassembled WGS sequence"/>
</dbReference>
<gene>
    <name evidence="1" type="ORF">JG687_00012109</name>
</gene>
<dbReference type="OrthoDB" id="107861at2759"/>
<protein>
    <submittedName>
        <fullName evidence="1">Uncharacterized protein</fullName>
    </submittedName>
</protein>
<proteinExistence type="predicted"/>
<evidence type="ECO:0000313" key="1">
    <source>
        <dbReference type="EMBL" id="KAG6953933.1"/>
    </source>
</evidence>
<dbReference type="EMBL" id="JAENGZ010000786">
    <property type="protein sequence ID" value="KAG6953933.1"/>
    <property type="molecule type" value="Genomic_DNA"/>
</dbReference>
<evidence type="ECO:0000313" key="2">
    <source>
        <dbReference type="Proteomes" id="UP000688947"/>
    </source>
</evidence>
<reference evidence="1" key="1">
    <citation type="submission" date="2021-01" db="EMBL/GenBank/DDBJ databases">
        <title>Phytophthora aleatoria, a newly-described species from Pinus radiata is distinct from Phytophthora cactorum isolates based on comparative genomics.</title>
        <authorList>
            <person name="Mcdougal R."/>
            <person name="Panda P."/>
            <person name="Williams N."/>
            <person name="Studholme D.J."/>
        </authorList>
    </citation>
    <scope>NUCLEOTIDE SEQUENCE</scope>
    <source>
        <strain evidence="1">NZFS 3830</strain>
    </source>
</reference>
<name>A0A8T1U2K3_9STRA</name>
<comment type="caution">
    <text evidence="1">The sequence shown here is derived from an EMBL/GenBank/DDBJ whole genome shotgun (WGS) entry which is preliminary data.</text>
</comment>
<feature type="non-terminal residue" evidence="1">
    <location>
        <position position="1"/>
    </location>
</feature>